<dbReference type="Gene3D" id="2.80.10.50">
    <property type="match status" value="1"/>
</dbReference>
<name>A0A8H3AQS0_9AGAM</name>
<evidence type="ECO:0000313" key="2">
    <source>
        <dbReference type="Proteomes" id="UP000663850"/>
    </source>
</evidence>
<sequence>MALQPGRYRIYTGNPQLGLFIGPPNVHGKIVQCTAEGAAGHTIVNITRPDDNENKYCLSPETTLIGGVIGAVHFVGNDDPRVLMLMNGPPDLDPFYGLQLWVLEPVPNEDTYKIHPRPTTGLGNLHWTSKGDNMQIELEDSEDTSAQKWRFVLVD</sequence>
<gene>
    <name evidence="1" type="ORF">RDB_LOCUS21802</name>
</gene>
<dbReference type="Proteomes" id="UP000663850">
    <property type="component" value="Unassembled WGS sequence"/>
</dbReference>
<reference evidence="1" key="1">
    <citation type="submission" date="2021-01" db="EMBL/GenBank/DDBJ databases">
        <authorList>
            <person name="Kaushik A."/>
        </authorList>
    </citation>
    <scope>NUCLEOTIDE SEQUENCE</scope>
    <source>
        <strain evidence="1">Type strain: AG8-Rh-89/</strain>
    </source>
</reference>
<proteinExistence type="predicted"/>
<protein>
    <submittedName>
        <fullName evidence="1">Uncharacterized protein</fullName>
    </submittedName>
</protein>
<organism evidence="1 2">
    <name type="scientific">Rhizoctonia solani</name>
    <dbReference type="NCBI Taxonomy" id="456999"/>
    <lineage>
        <taxon>Eukaryota</taxon>
        <taxon>Fungi</taxon>
        <taxon>Dikarya</taxon>
        <taxon>Basidiomycota</taxon>
        <taxon>Agaricomycotina</taxon>
        <taxon>Agaricomycetes</taxon>
        <taxon>Cantharellales</taxon>
        <taxon>Ceratobasidiaceae</taxon>
        <taxon>Rhizoctonia</taxon>
    </lineage>
</organism>
<accession>A0A8H3AQS0</accession>
<dbReference type="EMBL" id="CAJMWZ010001253">
    <property type="protein sequence ID" value="CAE6433728.1"/>
    <property type="molecule type" value="Genomic_DNA"/>
</dbReference>
<dbReference type="AlphaFoldDB" id="A0A8H3AQS0"/>
<evidence type="ECO:0000313" key="1">
    <source>
        <dbReference type="EMBL" id="CAE6433728.1"/>
    </source>
</evidence>
<comment type="caution">
    <text evidence="1">The sequence shown here is derived from an EMBL/GenBank/DDBJ whole genome shotgun (WGS) entry which is preliminary data.</text>
</comment>